<accession>A0ABP8IRN3</accession>
<dbReference type="InterPro" id="IPR027417">
    <property type="entry name" value="P-loop_NTPase"/>
</dbReference>
<dbReference type="Pfam" id="PF00271">
    <property type="entry name" value="Helicase_C"/>
    <property type="match status" value="1"/>
</dbReference>
<dbReference type="SUPFAM" id="SSF52540">
    <property type="entry name" value="P-loop containing nucleoside triphosphate hydrolases"/>
    <property type="match status" value="1"/>
</dbReference>
<dbReference type="InterPro" id="IPR007502">
    <property type="entry name" value="Helicase-assoc_dom"/>
</dbReference>
<dbReference type="InterPro" id="IPR014001">
    <property type="entry name" value="Helicase_ATP-bd"/>
</dbReference>
<keyword evidence="4" id="KW-0067">ATP-binding</keyword>
<protein>
    <submittedName>
        <fullName evidence="8">ATP-dependent helicase HrpB</fullName>
    </submittedName>
</protein>
<dbReference type="SMART" id="SM00490">
    <property type="entry name" value="HELICc"/>
    <property type="match status" value="1"/>
</dbReference>
<dbReference type="PROSITE" id="PS51192">
    <property type="entry name" value="HELICASE_ATP_BIND_1"/>
    <property type="match status" value="1"/>
</dbReference>
<dbReference type="PROSITE" id="PS51194">
    <property type="entry name" value="HELICASE_CTER"/>
    <property type="match status" value="1"/>
</dbReference>
<dbReference type="RefSeq" id="WP_345238007.1">
    <property type="nucleotide sequence ID" value="NZ_BAABGZ010000079.1"/>
</dbReference>
<evidence type="ECO:0000313" key="8">
    <source>
        <dbReference type="EMBL" id="GAA4368292.1"/>
    </source>
</evidence>
<dbReference type="Pfam" id="PF00270">
    <property type="entry name" value="DEAD"/>
    <property type="match status" value="1"/>
</dbReference>
<sequence length="907" mass="98310">MAASPPFQLPTLPDLPIIEALPRLRAALADNARVVLEAPPGAGKTTVVPLELLTAAWRAPEDKILVLEPRQLAVRGAAARLAQLLGEPVGRTIGYRVRLDSKVSAATRVEVITEGILTRMLQDDPALEGVAAVVFDEFHERSLNADLGLALTLDAQAVLRPELRILIMSATLEAQRLGQWLPAPVVSSAGFLYPIETHYLDPRRAAALPSKPGERLAELVPAQVRQALTAHSEGDILVFLPGVADLQRVARKLEDALPAHVDLHLLHGELPLEAQDAALRPVGGGRRKVILATSIAETSLTIEGVRVVIDGGYARVPRFLPRTGFTTLETVPVARAAADQRRGRAGRLAPGTCYRLWTEAEHHNLPPHRAPEIHTADLSSLALELALWGAADVGALRWIDLPPAAAMSQARELLLRLGALVGEPVKSEKVKVKSSESATFNSPLLTFNYLKPTPHGRQLAKLGLPPRLGHLVVRGQELKHGPAAAALAALLAERDLLRWATPNDPRPTPPDIRLRLEALGSGRPPLPGLALHHATLQRVREVARHLQGRLGSAAGSSAPPLSTAPAGLLTALAYPDRLAQREAHDRLRLVTGQRVALNTTDVDPQAEFFAVAHLAGTASAPKAMLAAPLSREELEAGFAEQITTADEVRFDPATQRVTGRRLRRLGALLLVESVIGQPDKALVAQALLAYLQEAGLAKLNWTAGARQLQQRLEFVRRHVGQEQAGSAKQLLTTDNEQLTTTTWPAFDDETLLAELPEWLGPHLEGLKTLDQVQRLDLTEPLLARLPGGWSQRQTLDRLAPAALEVPSGSHITLDYSDPEAPVLAVKLQELFGLTETPAVAGGKVPLLLHLLSPGGRPAQVTRDLRSFWEKGYFEVRKDLKGRYAKHPWPDKPMEHIPTRLTKKRLGQ</sequence>
<dbReference type="InterPro" id="IPR001650">
    <property type="entry name" value="Helicase_C-like"/>
</dbReference>
<keyword evidence="2" id="KW-0378">Hydrolase</keyword>
<proteinExistence type="predicted"/>
<dbReference type="NCBIfam" id="TIGR01970">
    <property type="entry name" value="DEAH_box_HrpB"/>
    <property type="match status" value="1"/>
</dbReference>
<dbReference type="Pfam" id="PF08482">
    <property type="entry name" value="HrpB_C"/>
    <property type="match status" value="1"/>
</dbReference>
<dbReference type="SMART" id="SM00847">
    <property type="entry name" value="HA2"/>
    <property type="match status" value="1"/>
</dbReference>
<dbReference type="EMBL" id="BAABGZ010000079">
    <property type="protein sequence ID" value="GAA4368292.1"/>
    <property type="molecule type" value="Genomic_DNA"/>
</dbReference>
<dbReference type="Proteomes" id="UP001501153">
    <property type="component" value="Unassembled WGS sequence"/>
</dbReference>
<dbReference type="InterPro" id="IPR049614">
    <property type="entry name" value="HrpB_DEXH"/>
</dbReference>
<evidence type="ECO:0000259" key="7">
    <source>
        <dbReference type="PROSITE" id="PS51194"/>
    </source>
</evidence>
<organism evidence="8 9">
    <name type="scientific">Hymenobacter saemangeumensis</name>
    <dbReference type="NCBI Taxonomy" id="1084522"/>
    <lineage>
        <taxon>Bacteria</taxon>
        <taxon>Pseudomonadati</taxon>
        <taxon>Bacteroidota</taxon>
        <taxon>Cytophagia</taxon>
        <taxon>Cytophagales</taxon>
        <taxon>Hymenobacteraceae</taxon>
        <taxon>Hymenobacter</taxon>
    </lineage>
</organism>
<evidence type="ECO:0000259" key="6">
    <source>
        <dbReference type="PROSITE" id="PS51192"/>
    </source>
</evidence>
<keyword evidence="3 8" id="KW-0347">Helicase</keyword>
<evidence type="ECO:0000256" key="1">
    <source>
        <dbReference type="ARBA" id="ARBA00022741"/>
    </source>
</evidence>
<comment type="caution">
    <text evidence="8">The sequence shown here is derived from an EMBL/GenBank/DDBJ whole genome shotgun (WGS) entry which is preliminary data.</text>
</comment>
<dbReference type="CDD" id="cd17990">
    <property type="entry name" value="DEXHc_HrpB"/>
    <property type="match status" value="1"/>
</dbReference>
<evidence type="ECO:0000256" key="2">
    <source>
        <dbReference type="ARBA" id="ARBA00022801"/>
    </source>
</evidence>
<feature type="region of interest" description="Disordered" evidence="5">
    <location>
        <begin position="886"/>
        <end position="907"/>
    </location>
</feature>
<feature type="domain" description="Helicase ATP-binding" evidence="6">
    <location>
        <begin position="25"/>
        <end position="172"/>
    </location>
</feature>
<dbReference type="Gene3D" id="3.40.50.300">
    <property type="entry name" value="P-loop containing nucleotide triphosphate hydrolases"/>
    <property type="match status" value="2"/>
</dbReference>
<dbReference type="InterPro" id="IPR011545">
    <property type="entry name" value="DEAD/DEAH_box_helicase_dom"/>
</dbReference>
<dbReference type="GO" id="GO:0004386">
    <property type="term" value="F:helicase activity"/>
    <property type="evidence" value="ECO:0007669"/>
    <property type="project" value="UniProtKB-KW"/>
</dbReference>
<dbReference type="SMART" id="SM00487">
    <property type="entry name" value="DEXDc"/>
    <property type="match status" value="1"/>
</dbReference>
<feature type="domain" description="Helicase C-terminal" evidence="7">
    <location>
        <begin position="223"/>
        <end position="389"/>
    </location>
</feature>
<dbReference type="Gene3D" id="1.20.120.1080">
    <property type="match status" value="1"/>
</dbReference>
<dbReference type="InterPro" id="IPR013689">
    <property type="entry name" value="RNA_helicase_ATP-dep_HrpB_C"/>
</dbReference>
<keyword evidence="9" id="KW-1185">Reference proteome</keyword>
<keyword evidence="1" id="KW-0547">Nucleotide-binding</keyword>
<dbReference type="PANTHER" id="PTHR43519:SF1">
    <property type="entry name" value="ATP-DEPENDENT RNA HELICASE HRPB"/>
    <property type="match status" value="1"/>
</dbReference>
<evidence type="ECO:0000256" key="5">
    <source>
        <dbReference type="SAM" id="MobiDB-lite"/>
    </source>
</evidence>
<gene>
    <name evidence="8" type="primary">hrpB</name>
    <name evidence="8" type="ORF">GCM10023185_40920</name>
</gene>
<dbReference type="CDD" id="cd18791">
    <property type="entry name" value="SF2_C_RHA"/>
    <property type="match status" value="1"/>
</dbReference>
<feature type="compositionally biased region" description="Basic and acidic residues" evidence="5">
    <location>
        <begin position="886"/>
        <end position="897"/>
    </location>
</feature>
<reference evidence="9" key="1">
    <citation type="journal article" date="2019" name="Int. J. Syst. Evol. Microbiol.">
        <title>The Global Catalogue of Microorganisms (GCM) 10K type strain sequencing project: providing services to taxonomists for standard genome sequencing and annotation.</title>
        <authorList>
            <consortium name="The Broad Institute Genomics Platform"/>
            <consortium name="The Broad Institute Genome Sequencing Center for Infectious Disease"/>
            <person name="Wu L."/>
            <person name="Ma J."/>
        </authorList>
    </citation>
    <scope>NUCLEOTIDE SEQUENCE [LARGE SCALE GENOMIC DNA]</scope>
    <source>
        <strain evidence="9">JCM 17923</strain>
    </source>
</reference>
<evidence type="ECO:0000256" key="3">
    <source>
        <dbReference type="ARBA" id="ARBA00022806"/>
    </source>
</evidence>
<dbReference type="InterPro" id="IPR010225">
    <property type="entry name" value="HrpB"/>
</dbReference>
<evidence type="ECO:0000256" key="4">
    <source>
        <dbReference type="ARBA" id="ARBA00022840"/>
    </source>
</evidence>
<name>A0ABP8IRN3_9BACT</name>
<evidence type="ECO:0000313" key="9">
    <source>
        <dbReference type="Proteomes" id="UP001501153"/>
    </source>
</evidence>
<dbReference type="PANTHER" id="PTHR43519">
    <property type="entry name" value="ATP-DEPENDENT RNA HELICASE HRPB"/>
    <property type="match status" value="1"/>
</dbReference>